<dbReference type="Pfam" id="PF01464">
    <property type="entry name" value="SLT"/>
    <property type="match status" value="1"/>
</dbReference>
<gene>
    <name evidence="2" type="ORF">AWH56_09725</name>
</gene>
<dbReference type="EMBL" id="LQXD01000083">
    <property type="protein sequence ID" value="OIJ19073.1"/>
    <property type="molecule type" value="Genomic_DNA"/>
</dbReference>
<evidence type="ECO:0000259" key="1">
    <source>
        <dbReference type="Pfam" id="PF01464"/>
    </source>
</evidence>
<dbReference type="InterPro" id="IPR008258">
    <property type="entry name" value="Transglycosylase_SLT_dom_1"/>
</dbReference>
<organism evidence="2">
    <name type="scientific">Anaerobacillus isosaccharinicus</name>
    <dbReference type="NCBI Taxonomy" id="1532552"/>
    <lineage>
        <taxon>Bacteria</taxon>
        <taxon>Bacillati</taxon>
        <taxon>Bacillota</taxon>
        <taxon>Bacilli</taxon>
        <taxon>Bacillales</taxon>
        <taxon>Bacillaceae</taxon>
        <taxon>Anaerobacillus</taxon>
    </lineage>
</organism>
<dbReference type="InterPro" id="IPR023346">
    <property type="entry name" value="Lysozyme-like_dom_sf"/>
</dbReference>
<comment type="caution">
    <text evidence="2">The sequence shown here is derived from an EMBL/GenBank/DDBJ whole genome shotgun (WGS) entry which is preliminary data.</text>
</comment>
<dbReference type="RefSeq" id="WP_071316967.1">
    <property type="nucleotide sequence ID" value="NZ_CP063356.2"/>
</dbReference>
<proteinExistence type="predicted"/>
<sequence>MYNKTKIAMFLGLLFLCVGIAIENYLLKKELANSIEDYEDIHEEIEEIKQILTFEERSVSTETSYHSWENSKELAKNFTIESDGQFPKEWGLFLSEKAKERSVDPYILFELIRVETGGTFNPDTVGPKTRYGRAYGLTQFMENTGPWIANMADLPYEKELLYNPYYAIELAVIYLDFLYERYGDWDHALTAYHRGMYGLEQFKNSRGHAKSWYSEEIQQKAKELKWLL</sequence>
<dbReference type="PANTHER" id="PTHR37423">
    <property type="entry name" value="SOLUBLE LYTIC MUREIN TRANSGLYCOSYLASE-RELATED"/>
    <property type="match status" value="1"/>
</dbReference>
<feature type="domain" description="Transglycosylase SLT" evidence="1">
    <location>
        <begin position="96"/>
        <end position="211"/>
    </location>
</feature>
<name>A0A1S2M3Q3_9BACI</name>
<accession>A0A1S2M3Q3</accession>
<dbReference type="SUPFAM" id="SSF53955">
    <property type="entry name" value="Lysozyme-like"/>
    <property type="match status" value="1"/>
</dbReference>
<reference evidence="2" key="1">
    <citation type="submission" date="2016-10" db="EMBL/GenBank/DDBJ databases">
        <title>Draft genome sequences of four alkaliphilic bacteria belonging to the Anaerobacillus genus.</title>
        <authorList>
            <person name="Bassil N.M."/>
            <person name="Lloyd J.R."/>
        </authorList>
    </citation>
    <scope>NUCLEOTIDE SEQUENCE [LARGE SCALE GENOMIC DNA]</scope>
    <source>
        <strain evidence="2">NB2006</strain>
    </source>
</reference>
<protein>
    <recommendedName>
        <fullName evidence="1">Transglycosylase SLT domain-containing protein</fullName>
    </recommendedName>
</protein>
<evidence type="ECO:0000313" key="2">
    <source>
        <dbReference type="EMBL" id="OIJ19073.1"/>
    </source>
</evidence>
<dbReference type="AlphaFoldDB" id="A0A1S2M3Q3"/>
<dbReference type="Gene3D" id="1.10.530.10">
    <property type="match status" value="1"/>
</dbReference>
<dbReference type="PANTHER" id="PTHR37423:SF2">
    <property type="entry name" value="MEMBRANE-BOUND LYTIC MUREIN TRANSGLYCOSYLASE C"/>
    <property type="match status" value="1"/>
</dbReference>